<dbReference type="GO" id="GO:0009383">
    <property type="term" value="F:rRNA (cytosine-C5-)-methyltransferase activity"/>
    <property type="evidence" value="ECO:0007669"/>
    <property type="project" value="TreeGrafter"/>
</dbReference>
<dbReference type="AlphaFoldDB" id="F8LB69"/>
<dbReference type="GO" id="GO:0003723">
    <property type="term" value="F:RNA binding"/>
    <property type="evidence" value="ECO:0007669"/>
    <property type="project" value="UniProtKB-UniRule"/>
</dbReference>
<comment type="caution">
    <text evidence="5">Lacks conserved residue(s) required for the propagation of feature annotation.</text>
</comment>
<gene>
    <name evidence="7" type="primary">rsmB</name>
    <name evidence="7" type="ORF">WCH_CF14370</name>
</gene>
<dbReference type="InterPro" id="IPR054728">
    <property type="entry name" value="RsmB-like_ferredoxin"/>
</dbReference>
<dbReference type="EC" id="2.1.1.-" evidence="7"/>
<protein>
    <submittedName>
        <fullName evidence="7">Ribosomal RNA small subunit methyltransferase B</fullName>
        <ecNumber evidence="7">2.1.1.-</ecNumber>
    </submittedName>
</protein>
<dbReference type="CDD" id="cd02440">
    <property type="entry name" value="AdoMet_MTases"/>
    <property type="match status" value="1"/>
</dbReference>
<dbReference type="InterPro" id="IPR001678">
    <property type="entry name" value="MeTrfase_RsmB-F_NOP2_dom"/>
</dbReference>
<dbReference type="GO" id="GO:0000470">
    <property type="term" value="P:maturation of LSU-rRNA"/>
    <property type="evidence" value="ECO:0007669"/>
    <property type="project" value="TreeGrafter"/>
</dbReference>
<evidence type="ECO:0000256" key="3">
    <source>
        <dbReference type="ARBA" id="ARBA00022691"/>
    </source>
</evidence>
<dbReference type="InterPro" id="IPR029063">
    <property type="entry name" value="SAM-dependent_MTases_sf"/>
</dbReference>
<dbReference type="EMBL" id="FR872635">
    <property type="protein sequence ID" value="CCB90733.1"/>
    <property type="molecule type" value="Genomic_DNA"/>
</dbReference>
<dbReference type="SUPFAM" id="SSF53335">
    <property type="entry name" value="S-adenosyl-L-methionine-dependent methyltransferases"/>
    <property type="match status" value="1"/>
</dbReference>
<evidence type="ECO:0000256" key="5">
    <source>
        <dbReference type="PROSITE-ProRule" id="PRU01023"/>
    </source>
</evidence>
<dbReference type="Pfam" id="PF22458">
    <property type="entry name" value="RsmF-B_ferredox"/>
    <property type="match status" value="1"/>
</dbReference>
<feature type="binding site" evidence="5">
    <location>
        <position position="276"/>
    </location>
    <ligand>
        <name>S-adenosyl-L-methionine</name>
        <dbReference type="ChEBI" id="CHEBI:59789"/>
    </ligand>
</feature>
<proteinExistence type="inferred from homology"/>
<reference evidence="7" key="1">
    <citation type="submission" date="2011-05" db="EMBL/GenBank/DDBJ databases">
        <title>Unity in variety -- the pan-genome of the Chlamydiae.</title>
        <authorList>
            <person name="Collingro A."/>
            <person name="Tischler P."/>
            <person name="Weinmaier T."/>
            <person name="Penz T."/>
            <person name="Heinz E."/>
            <person name="Brunham R.C."/>
            <person name="Read T.D."/>
            <person name="Bavoil P.M."/>
            <person name="Sachse K."/>
            <person name="Kahane S."/>
            <person name="Friedman M.G."/>
            <person name="Rattei T."/>
            <person name="Myers G.S.A."/>
            <person name="Horn M."/>
        </authorList>
    </citation>
    <scope>NUCLEOTIDE SEQUENCE</scope>
    <source>
        <strain evidence="7">2032/99</strain>
    </source>
</reference>
<evidence type="ECO:0000256" key="1">
    <source>
        <dbReference type="ARBA" id="ARBA00022603"/>
    </source>
</evidence>
<keyword evidence="3 5" id="KW-0949">S-adenosyl-L-methionine</keyword>
<dbReference type="InterPro" id="IPR049560">
    <property type="entry name" value="MeTrfase_RsmB-F_NOP2_cat"/>
</dbReference>
<evidence type="ECO:0000313" key="7">
    <source>
        <dbReference type="EMBL" id="CCB90733.1"/>
    </source>
</evidence>
<dbReference type="Pfam" id="PF01189">
    <property type="entry name" value="Methyltr_RsmB-F"/>
    <property type="match status" value="1"/>
</dbReference>
<name>F8LB69_9BACT</name>
<feature type="binding site" evidence="5">
    <location>
        <position position="293"/>
    </location>
    <ligand>
        <name>S-adenosyl-L-methionine</name>
        <dbReference type="ChEBI" id="CHEBI:59789"/>
    </ligand>
</feature>
<dbReference type="Gene3D" id="3.30.70.1170">
    <property type="entry name" value="Sun protein, domain 3"/>
    <property type="match status" value="1"/>
</dbReference>
<dbReference type="PROSITE" id="PS51686">
    <property type="entry name" value="SAM_MT_RSMB_NOP"/>
    <property type="match status" value="1"/>
</dbReference>
<dbReference type="PRINTS" id="PR02008">
    <property type="entry name" value="RCMTFAMILY"/>
</dbReference>
<keyword evidence="4 5" id="KW-0694">RNA-binding</keyword>
<dbReference type="PANTHER" id="PTHR22807:SF54">
    <property type="entry name" value="CHROMOSOME UNDETERMINED SCAFFOLD_82, WHOLE GENOME SHOTGUN SEQUENCE"/>
    <property type="match status" value="1"/>
</dbReference>
<feature type="binding site" evidence="5">
    <location>
        <position position="249"/>
    </location>
    <ligand>
        <name>S-adenosyl-L-methionine</name>
        <dbReference type="ChEBI" id="CHEBI:59789"/>
    </ligand>
</feature>
<keyword evidence="2 5" id="KW-0808">Transferase</keyword>
<feature type="active site" description="Nucleophile" evidence="5">
    <location>
        <position position="346"/>
    </location>
</feature>
<dbReference type="GO" id="GO:0070475">
    <property type="term" value="P:rRNA base methylation"/>
    <property type="evidence" value="ECO:0007669"/>
    <property type="project" value="TreeGrafter"/>
</dbReference>
<dbReference type="InterPro" id="IPR023267">
    <property type="entry name" value="RCMT"/>
</dbReference>
<evidence type="ECO:0000256" key="2">
    <source>
        <dbReference type="ARBA" id="ARBA00022679"/>
    </source>
</evidence>
<feature type="domain" description="SAM-dependent MTase RsmB/NOP-type" evidence="6">
    <location>
        <begin position="136"/>
        <end position="393"/>
    </location>
</feature>
<organism evidence="7">
    <name type="scientific">Waddlia chondrophila 2032/99</name>
    <dbReference type="NCBI Taxonomy" id="765953"/>
    <lineage>
        <taxon>Bacteria</taxon>
        <taxon>Pseudomonadati</taxon>
        <taxon>Chlamydiota</taxon>
        <taxon>Chlamydiia</taxon>
        <taxon>Parachlamydiales</taxon>
        <taxon>Waddliaceae</taxon>
        <taxon>Waddlia</taxon>
    </lineage>
</organism>
<comment type="similarity">
    <text evidence="5">Belongs to the class I-like SAM-binding methyltransferase superfamily. RsmB/NOP family.</text>
</comment>
<dbReference type="PANTHER" id="PTHR22807">
    <property type="entry name" value="NOP2 YEAST -RELATED NOL1/NOP2/FMU SUN DOMAIN-CONTAINING"/>
    <property type="match status" value="1"/>
</dbReference>
<dbReference type="Gene3D" id="3.40.50.150">
    <property type="entry name" value="Vaccinia Virus protein VP39"/>
    <property type="match status" value="1"/>
</dbReference>
<evidence type="ECO:0000256" key="4">
    <source>
        <dbReference type="ARBA" id="ARBA00022884"/>
    </source>
</evidence>
<keyword evidence="1 5" id="KW-0489">Methyltransferase</keyword>
<accession>F8LB69</accession>
<evidence type="ECO:0000259" key="6">
    <source>
        <dbReference type="PROSITE" id="PS51686"/>
    </source>
</evidence>
<sequence length="393" mass="45214">MMVAIPIVIQKLGSDIINRQPFRNYHLLRLLKSYEGQEIPLDLCIHRYFKENRSLGSKDRAEIAENIYGMIRWLPLINHLSGTHSSWEKRLETWTGLNPEEYRHNSSIPSHIRYSFPKVLYDLCVAAMGKEKAEEICWECNSPAPTTVRVNRLKATRDKLLKTWGKEYQVAPCEEAKEGIRFLKKINFFQLPEFQSGYFEVQDEGSQLLAAMVEALPGQKVLDYCSGSGGKTLAFAQNMDGKGQIYLHDIRTHILTEAKRRLKRAGIQNAQLLMPDDPKKKNLKKKFDWVLVDAPCSGTGTLRRNPDMKWKFSEEMLKRLLGQQRTIFEQALSYVKPGGKIVYGTCSILKQENQDQVAHFLNTYPIKLHGDIFQSYPAREKMDGFFGACFQVD</sequence>